<sequence length="251" mass="27027">MTGLWKSLLLLFAGVALLGGCATTPPGDTARGDPWERFNRQTFAFNEAVDAVAIKPAAQLYQALVPGVVRRGVGNVLGNVGDAWTTVNLFLQAKPAAGLNMGMRTAVNTVLGVGGVFDVAEEAGLERFTSEDLGQTLGYWGIGNGPYLVLPLLGPSTLRDTTARLLEVNDSPINHIWTEPRDHNPVLALQLLDTRANLLTAGRVFDEIALDKYVLLRDAFLSRRRSLIYDGDPPEEGGAGSAPYKKQLMPK</sequence>
<organism evidence="5 6">
    <name type="scientific">Pseudaquabacterium pictum</name>
    <dbReference type="NCBI Taxonomy" id="2315236"/>
    <lineage>
        <taxon>Bacteria</taxon>
        <taxon>Pseudomonadati</taxon>
        <taxon>Pseudomonadota</taxon>
        <taxon>Betaproteobacteria</taxon>
        <taxon>Burkholderiales</taxon>
        <taxon>Sphaerotilaceae</taxon>
        <taxon>Pseudaquabacterium</taxon>
    </lineage>
</organism>
<reference evidence="6" key="1">
    <citation type="submission" date="2019-03" db="EMBL/GenBank/DDBJ databases">
        <title>Aquabacterium pictum sp.nov., the first bacteriochlorophyll a-containing freshwater bacterium in the genus Aquabacterium of the class Betaproteobacteria.</title>
        <authorList>
            <person name="Hirose S."/>
            <person name="Tank M."/>
            <person name="Hara E."/>
            <person name="Tamaki H."/>
            <person name="Takaichi S."/>
            <person name="Haruta S."/>
            <person name="Hanada S."/>
        </authorList>
    </citation>
    <scope>NUCLEOTIDE SEQUENCE [LARGE SCALE GENOMIC DNA]</scope>
    <source>
        <strain evidence="6">W35</strain>
    </source>
</reference>
<comment type="similarity">
    <text evidence="1">Belongs to the MlaA family.</text>
</comment>
<keyword evidence="2 4" id="KW-0732">Signal</keyword>
<dbReference type="PANTHER" id="PTHR30035:SF3">
    <property type="entry name" value="INTERMEMBRANE PHOSPHOLIPID TRANSPORT SYSTEM LIPOPROTEIN MLAA"/>
    <property type="match status" value="1"/>
</dbReference>
<evidence type="ECO:0000256" key="3">
    <source>
        <dbReference type="SAM" id="MobiDB-lite"/>
    </source>
</evidence>
<protein>
    <recommendedName>
        <fullName evidence="7">ABC transporter</fullName>
    </recommendedName>
</protein>
<dbReference type="GO" id="GO:0016020">
    <property type="term" value="C:membrane"/>
    <property type="evidence" value="ECO:0007669"/>
    <property type="project" value="InterPro"/>
</dbReference>
<proteinExistence type="inferred from homology"/>
<dbReference type="PANTHER" id="PTHR30035">
    <property type="entry name" value="LIPOPROTEIN VACJ-RELATED"/>
    <property type="match status" value="1"/>
</dbReference>
<evidence type="ECO:0000256" key="2">
    <source>
        <dbReference type="ARBA" id="ARBA00022729"/>
    </source>
</evidence>
<dbReference type="Proteomes" id="UP000301751">
    <property type="component" value="Unassembled WGS sequence"/>
</dbReference>
<comment type="caution">
    <text evidence="5">The sequence shown here is derived from an EMBL/GenBank/DDBJ whole genome shotgun (WGS) entry which is preliminary data.</text>
</comment>
<evidence type="ECO:0000256" key="4">
    <source>
        <dbReference type="SAM" id="SignalP"/>
    </source>
</evidence>
<dbReference type="GO" id="GO:0120010">
    <property type="term" value="P:intermembrane phospholipid transfer"/>
    <property type="evidence" value="ECO:0007669"/>
    <property type="project" value="TreeGrafter"/>
</dbReference>
<name>A0A480B2T8_9BURK</name>
<feature type="chain" id="PRO_5019814857" description="ABC transporter" evidence="4">
    <location>
        <begin position="19"/>
        <end position="251"/>
    </location>
</feature>
<dbReference type="RefSeq" id="WP_137735051.1">
    <property type="nucleotide sequence ID" value="NZ_BJCL01000015.1"/>
</dbReference>
<dbReference type="OrthoDB" id="9785326at2"/>
<evidence type="ECO:0000313" key="5">
    <source>
        <dbReference type="EMBL" id="GCL65348.1"/>
    </source>
</evidence>
<evidence type="ECO:0000256" key="1">
    <source>
        <dbReference type="ARBA" id="ARBA00010634"/>
    </source>
</evidence>
<dbReference type="PRINTS" id="PR01805">
    <property type="entry name" value="VACJLIPOPROT"/>
</dbReference>
<evidence type="ECO:0000313" key="6">
    <source>
        <dbReference type="Proteomes" id="UP000301751"/>
    </source>
</evidence>
<feature type="signal peptide" evidence="4">
    <location>
        <begin position="1"/>
        <end position="18"/>
    </location>
</feature>
<dbReference type="PROSITE" id="PS51257">
    <property type="entry name" value="PROKAR_LIPOPROTEIN"/>
    <property type="match status" value="1"/>
</dbReference>
<keyword evidence="6" id="KW-1185">Reference proteome</keyword>
<dbReference type="Pfam" id="PF04333">
    <property type="entry name" value="MlaA"/>
    <property type="match status" value="1"/>
</dbReference>
<evidence type="ECO:0008006" key="7">
    <source>
        <dbReference type="Google" id="ProtNLM"/>
    </source>
</evidence>
<accession>A0A480B2T8</accession>
<dbReference type="AlphaFoldDB" id="A0A480B2T8"/>
<gene>
    <name evidence="5" type="ORF">AQPW35_44290</name>
</gene>
<dbReference type="InterPro" id="IPR007428">
    <property type="entry name" value="MlaA"/>
</dbReference>
<dbReference type="EMBL" id="BJCL01000015">
    <property type="protein sequence ID" value="GCL65348.1"/>
    <property type="molecule type" value="Genomic_DNA"/>
</dbReference>
<feature type="region of interest" description="Disordered" evidence="3">
    <location>
        <begin position="231"/>
        <end position="251"/>
    </location>
</feature>